<dbReference type="Proteomes" id="UP000824120">
    <property type="component" value="Chromosome 2"/>
</dbReference>
<gene>
    <name evidence="2" type="ORF">H5410_005982</name>
</gene>
<reference evidence="2 3" key="1">
    <citation type="submission" date="2020-09" db="EMBL/GenBank/DDBJ databases">
        <title>De no assembly of potato wild relative species, Solanum commersonii.</title>
        <authorList>
            <person name="Cho K."/>
        </authorList>
    </citation>
    <scope>NUCLEOTIDE SEQUENCE [LARGE SCALE GENOMIC DNA]</scope>
    <source>
        <strain evidence="2">LZ3.2</strain>
        <tissue evidence="2">Leaf</tissue>
    </source>
</reference>
<dbReference type="AlphaFoldDB" id="A0A9J6A8Y8"/>
<feature type="region of interest" description="Disordered" evidence="1">
    <location>
        <begin position="1"/>
        <end position="30"/>
    </location>
</feature>
<sequence>MSNQEADLSMKRAFAAMGNSSEEESEDGGFENQSLLAIEQTNKYDFLALIIETDSEDEEEDDKQSKALTERNRLLQENLDHTKLDLERNLRWTRSSEMLTQIQERQTTCQSGIGFRKQNNLVAHTIHMSKTLCTHCGNSGNIANEPGSHVTIIDAPVAGVTGLTYGLGDRGNNRAIRTLRVWYILRRNFVV</sequence>
<organism evidence="2 3">
    <name type="scientific">Solanum commersonii</name>
    <name type="common">Commerson's wild potato</name>
    <name type="synonym">Commerson's nightshade</name>
    <dbReference type="NCBI Taxonomy" id="4109"/>
    <lineage>
        <taxon>Eukaryota</taxon>
        <taxon>Viridiplantae</taxon>
        <taxon>Streptophyta</taxon>
        <taxon>Embryophyta</taxon>
        <taxon>Tracheophyta</taxon>
        <taxon>Spermatophyta</taxon>
        <taxon>Magnoliopsida</taxon>
        <taxon>eudicotyledons</taxon>
        <taxon>Gunneridae</taxon>
        <taxon>Pentapetalae</taxon>
        <taxon>asterids</taxon>
        <taxon>lamiids</taxon>
        <taxon>Solanales</taxon>
        <taxon>Solanaceae</taxon>
        <taxon>Solanoideae</taxon>
        <taxon>Solaneae</taxon>
        <taxon>Solanum</taxon>
    </lineage>
</organism>
<comment type="caution">
    <text evidence="2">The sequence shown here is derived from an EMBL/GenBank/DDBJ whole genome shotgun (WGS) entry which is preliminary data.</text>
</comment>
<evidence type="ECO:0000313" key="3">
    <source>
        <dbReference type="Proteomes" id="UP000824120"/>
    </source>
</evidence>
<dbReference type="OrthoDB" id="1328450at2759"/>
<dbReference type="EMBL" id="JACXVP010000002">
    <property type="protein sequence ID" value="KAG5620764.1"/>
    <property type="molecule type" value="Genomic_DNA"/>
</dbReference>
<keyword evidence="3" id="KW-1185">Reference proteome</keyword>
<evidence type="ECO:0000256" key="1">
    <source>
        <dbReference type="SAM" id="MobiDB-lite"/>
    </source>
</evidence>
<protein>
    <submittedName>
        <fullName evidence="2">Uncharacterized protein</fullName>
    </submittedName>
</protein>
<proteinExistence type="predicted"/>
<accession>A0A9J6A8Y8</accession>
<evidence type="ECO:0000313" key="2">
    <source>
        <dbReference type="EMBL" id="KAG5620764.1"/>
    </source>
</evidence>
<name>A0A9J6A8Y8_SOLCO</name>